<dbReference type="InterPro" id="IPR007109">
    <property type="entry name" value="Brix"/>
</dbReference>
<keyword evidence="3" id="KW-0690">Ribosome biogenesis</keyword>
<dbReference type="SMART" id="SM00879">
    <property type="entry name" value="Brix"/>
    <property type="match status" value="1"/>
</dbReference>
<dbReference type="Proteomes" id="UP001516464">
    <property type="component" value="Unassembled WGS sequence"/>
</dbReference>
<protein>
    <submittedName>
        <fullName evidence="6">Ribosome biogenesis protein brx1</fullName>
    </submittedName>
</protein>
<gene>
    <name evidence="6" type="primary">brx1</name>
    <name evidence="6" type="ORF">TCON_0302</name>
</gene>
<evidence type="ECO:0000256" key="1">
    <source>
        <dbReference type="ARBA" id="ARBA00004604"/>
    </source>
</evidence>
<reference evidence="6 7" key="1">
    <citation type="submission" date="2019-01" db="EMBL/GenBank/DDBJ databases">
        <title>Genomes sequencing and comparative genomics of infectious freshwater microsporidia, Cucumispora dikerogammari and Thelohania contejeani.</title>
        <authorList>
            <person name="Cormier A."/>
            <person name="Giraud I."/>
            <person name="Wattier R."/>
            <person name="Teixeira M."/>
            <person name="Grandjean F."/>
            <person name="Rigaud T."/>
            <person name="Cordaux R."/>
        </authorList>
    </citation>
    <scope>NUCLEOTIDE SEQUENCE [LARGE SCALE GENOMIC DNA]</scope>
    <source>
        <strain evidence="6">T1</strain>
        <tissue evidence="6">Spores</tissue>
    </source>
</reference>
<evidence type="ECO:0000313" key="6">
    <source>
        <dbReference type="EMBL" id="KAF7684492.1"/>
    </source>
</evidence>
<dbReference type="InterPro" id="IPR026532">
    <property type="entry name" value="BRX1"/>
</dbReference>
<accession>A0ABQ7I207</accession>
<evidence type="ECO:0000256" key="4">
    <source>
        <dbReference type="ARBA" id="ARBA00023242"/>
    </source>
</evidence>
<dbReference type="EMBL" id="SBIQ01000011">
    <property type="protein sequence ID" value="KAF7684492.1"/>
    <property type="molecule type" value="Genomic_DNA"/>
</dbReference>
<sequence>MTTMLIISRGSSASTKYIMKDLSRLIPSFRESKFDNKNMLSEMSELMDMNECEHVIYFETTKRAHHVWISSANGPTMRFNAFNMFSMGELRFLANSRKDGGHVLLFTKDFEEIDELKVTKKLFQGVFGNPKEADRALCFFYLDEKIWIRNYVIEDGELKEMGPRMVLELDRIYEGCFNGSLKYKRIKEKEEK</sequence>
<evidence type="ECO:0000256" key="3">
    <source>
        <dbReference type="ARBA" id="ARBA00022517"/>
    </source>
</evidence>
<keyword evidence="4" id="KW-0539">Nucleus</keyword>
<keyword evidence="7" id="KW-1185">Reference proteome</keyword>
<dbReference type="PROSITE" id="PS50833">
    <property type="entry name" value="BRIX"/>
    <property type="match status" value="1"/>
</dbReference>
<name>A0ABQ7I207_9MICR</name>
<dbReference type="PANTHER" id="PTHR13634">
    <property type="entry name" value="RIBOSOME BIOGENESIS PROTEIN BRIX"/>
    <property type="match status" value="1"/>
</dbReference>
<organism evidence="6 7">
    <name type="scientific">Astathelohania contejeani</name>
    <dbReference type="NCBI Taxonomy" id="164912"/>
    <lineage>
        <taxon>Eukaryota</taxon>
        <taxon>Fungi</taxon>
        <taxon>Fungi incertae sedis</taxon>
        <taxon>Microsporidia</taxon>
        <taxon>Astathelohaniidae</taxon>
        <taxon>Astathelohania</taxon>
    </lineage>
</organism>
<evidence type="ECO:0000313" key="7">
    <source>
        <dbReference type="Proteomes" id="UP001516464"/>
    </source>
</evidence>
<proteinExistence type="inferred from homology"/>
<comment type="subcellular location">
    <subcellularLocation>
        <location evidence="1">Nucleus</location>
        <location evidence="1">Nucleolus</location>
    </subcellularLocation>
</comment>
<comment type="caution">
    <text evidence="6">The sequence shown here is derived from an EMBL/GenBank/DDBJ whole genome shotgun (WGS) entry which is preliminary data.</text>
</comment>
<feature type="domain" description="Brix" evidence="5">
    <location>
        <begin position="1"/>
        <end position="178"/>
    </location>
</feature>
<dbReference type="PANTHER" id="PTHR13634:SF0">
    <property type="entry name" value="RIBOSOME BIOGENESIS PROTEIN BRX1 HOMOLOG"/>
    <property type="match status" value="1"/>
</dbReference>
<dbReference type="Pfam" id="PF04427">
    <property type="entry name" value="Brix"/>
    <property type="match status" value="1"/>
</dbReference>
<dbReference type="SUPFAM" id="SSF52954">
    <property type="entry name" value="Class II aaRS ABD-related"/>
    <property type="match status" value="1"/>
</dbReference>
<comment type="similarity">
    <text evidence="2">Belongs to the BRX1 family.</text>
</comment>
<evidence type="ECO:0000256" key="2">
    <source>
        <dbReference type="ARBA" id="ARBA00006369"/>
    </source>
</evidence>
<evidence type="ECO:0000259" key="5">
    <source>
        <dbReference type="PROSITE" id="PS50833"/>
    </source>
</evidence>